<evidence type="ECO:0000256" key="6">
    <source>
        <dbReference type="ARBA" id="ARBA00023125"/>
    </source>
</evidence>
<evidence type="ECO:0000256" key="2">
    <source>
        <dbReference type="ARBA" id="ARBA00022491"/>
    </source>
</evidence>
<dbReference type="SMART" id="SM00717">
    <property type="entry name" value="SANT"/>
    <property type="match status" value="1"/>
</dbReference>
<dbReference type="Gene3D" id="1.10.10.60">
    <property type="entry name" value="Homeodomain-like"/>
    <property type="match status" value="1"/>
</dbReference>
<feature type="domain" description="SANT" evidence="10">
    <location>
        <begin position="338"/>
        <end position="384"/>
    </location>
</feature>
<evidence type="ECO:0000259" key="10">
    <source>
        <dbReference type="PROSITE" id="PS51293"/>
    </source>
</evidence>
<evidence type="ECO:0000259" key="9">
    <source>
        <dbReference type="PROSITE" id="PS51156"/>
    </source>
</evidence>
<dbReference type="AlphaFoldDB" id="A0A1I7Z1X7"/>
<evidence type="ECO:0000256" key="4">
    <source>
        <dbReference type="ARBA" id="ARBA00022771"/>
    </source>
</evidence>
<keyword evidence="6" id="KW-0238">DNA-binding</keyword>
<dbReference type="Proteomes" id="UP000095287">
    <property type="component" value="Unplaced"/>
</dbReference>
<dbReference type="GO" id="GO:0003677">
    <property type="term" value="F:DNA binding"/>
    <property type="evidence" value="ECO:0007669"/>
    <property type="project" value="UniProtKB-KW"/>
</dbReference>
<organism evidence="11 12">
    <name type="scientific">Steinernema glaseri</name>
    <dbReference type="NCBI Taxonomy" id="37863"/>
    <lineage>
        <taxon>Eukaryota</taxon>
        <taxon>Metazoa</taxon>
        <taxon>Ecdysozoa</taxon>
        <taxon>Nematoda</taxon>
        <taxon>Chromadorea</taxon>
        <taxon>Rhabditida</taxon>
        <taxon>Tylenchina</taxon>
        <taxon>Panagrolaimomorpha</taxon>
        <taxon>Strongyloidoidea</taxon>
        <taxon>Steinernematidae</taxon>
        <taxon>Steinernema</taxon>
    </lineage>
</organism>
<dbReference type="GO" id="GO:0008270">
    <property type="term" value="F:zinc ion binding"/>
    <property type="evidence" value="ECO:0007669"/>
    <property type="project" value="UniProtKB-KW"/>
</dbReference>
<evidence type="ECO:0000313" key="11">
    <source>
        <dbReference type="Proteomes" id="UP000095287"/>
    </source>
</evidence>
<dbReference type="InterPro" id="IPR017884">
    <property type="entry name" value="SANT_dom"/>
</dbReference>
<feature type="domain" description="ELM2" evidence="9">
    <location>
        <begin position="237"/>
        <end position="321"/>
    </location>
</feature>
<protein>
    <submittedName>
        <fullName evidence="12">SANT domain-containing protein</fullName>
    </submittedName>
</protein>
<dbReference type="FunFam" id="1.10.10.60:FF:000012">
    <property type="entry name" value="Metastasis-associated 1 family, member 3"/>
    <property type="match status" value="1"/>
</dbReference>
<dbReference type="PANTHER" id="PTHR10865">
    <property type="entry name" value="METASTASIS-ASSOCIATED PROTEIN AND MESODERM INDUCTION EARLY RESPONSE PROTEIN"/>
    <property type="match status" value="1"/>
</dbReference>
<keyword evidence="7" id="KW-0539">Nucleus</keyword>
<comment type="subcellular location">
    <subcellularLocation>
        <location evidence="1">Nucleus</location>
    </subcellularLocation>
</comment>
<dbReference type="InterPro" id="IPR000949">
    <property type="entry name" value="ELM2_dom"/>
</dbReference>
<dbReference type="GO" id="GO:0003714">
    <property type="term" value="F:transcription corepressor activity"/>
    <property type="evidence" value="ECO:0007669"/>
    <property type="project" value="TreeGrafter"/>
</dbReference>
<dbReference type="InterPro" id="IPR040138">
    <property type="entry name" value="MIER/MTA"/>
</dbReference>
<dbReference type="GO" id="GO:0005654">
    <property type="term" value="C:nucleoplasm"/>
    <property type="evidence" value="ECO:0007669"/>
    <property type="project" value="TreeGrafter"/>
</dbReference>
<keyword evidence="5" id="KW-0862">Zinc</keyword>
<evidence type="ECO:0000256" key="1">
    <source>
        <dbReference type="ARBA" id="ARBA00004123"/>
    </source>
</evidence>
<dbReference type="SUPFAM" id="SSF46689">
    <property type="entry name" value="Homeodomain-like"/>
    <property type="match status" value="1"/>
</dbReference>
<dbReference type="PROSITE" id="PS51156">
    <property type="entry name" value="ELM2"/>
    <property type="match status" value="1"/>
</dbReference>
<evidence type="ECO:0000256" key="8">
    <source>
        <dbReference type="SAM" id="MobiDB-lite"/>
    </source>
</evidence>
<dbReference type="InterPro" id="IPR001005">
    <property type="entry name" value="SANT/Myb"/>
</dbReference>
<evidence type="ECO:0000313" key="12">
    <source>
        <dbReference type="WBParaSite" id="L893_g22092.t1"/>
    </source>
</evidence>
<dbReference type="WBParaSite" id="L893_g22092.t1">
    <property type="protein sequence ID" value="L893_g22092.t1"/>
    <property type="gene ID" value="L893_g22092"/>
</dbReference>
<reference evidence="12" key="1">
    <citation type="submission" date="2016-11" db="UniProtKB">
        <authorList>
            <consortium name="WormBaseParasite"/>
        </authorList>
    </citation>
    <scope>IDENTIFICATION</scope>
</reference>
<keyword evidence="3" id="KW-0479">Metal-binding</keyword>
<keyword evidence="11" id="KW-1185">Reference proteome</keyword>
<dbReference type="PANTHER" id="PTHR10865:SF28">
    <property type="entry name" value="ELM2 DOMAIN-CONTAINING PROTEIN"/>
    <property type="match status" value="1"/>
</dbReference>
<feature type="region of interest" description="Disordered" evidence="8">
    <location>
        <begin position="153"/>
        <end position="175"/>
    </location>
</feature>
<dbReference type="GO" id="GO:0042826">
    <property type="term" value="F:histone deacetylase binding"/>
    <property type="evidence" value="ECO:0007669"/>
    <property type="project" value="TreeGrafter"/>
</dbReference>
<sequence length="414" mass="46970">MNHGDDSGTDFLNTRSSLYTIICLQAVGPCSFSSITLLLKNSLEVNVAATIEVPGYWFCSDATNDHSFKCPFITTGDDDVTGDEYFLAKSPVTSPSRMQPSHCPSIDIFYPIAGFLRPFFATNGDVKRTSDLGGQISKSEASTRSNATQIKAMPRAKPMPKPNNKIEGDKNKKRIAIGPSPRVNIFFRKMPPRLYKPQIGKKSSSPESEDEKPFISRFLQMKRQPYDNEETHADFTSGSRVGPAYQTMTPDYFGPNPTEPSTHKGKTMWIPQATEETIEEVYRTFGQDQLVPRYDDEEVLHALYSNGYCVPTRIEEIEEHGLVNPPKRTINNPRRTFSAAEVDEFEEGLMMFGKNFFNIRKRYLPKHTVGELIEFYYTWKKSGRYDRFVAQLSECGEIMDGEIMKLTGLKKMDR</sequence>
<evidence type="ECO:0000256" key="7">
    <source>
        <dbReference type="ARBA" id="ARBA00023242"/>
    </source>
</evidence>
<accession>A0A1I7Z1X7</accession>
<keyword evidence="4" id="KW-0863">Zinc-finger</keyword>
<dbReference type="InterPro" id="IPR009057">
    <property type="entry name" value="Homeodomain-like_sf"/>
</dbReference>
<keyword evidence="2" id="KW-0678">Repressor</keyword>
<evidence type="ECO:0000256" key="5">
    <source>
        <dbReference type="ARBA" id="ARBA00022833"/>
    </source>
</evidence>
<proteinExistence type="predicted"/>
<dbReference type="PROSITE" id="PS51293">
    <property type="entry name" value="SANT"/>
    <property type="match status" value="1"/>
</dbReference>
<name>A0A1I7Z1X7_9BILA</name>
<evidence type="ECO:0000256" key="3">
    <source>
        <dbReference type="ARBA" id="ARBA00022723"/>
    </source>
</evidence>
<dbReference type="GO" id="GO:0000122">
    <property type="term" value="P:negative regulation of transcription by RNA polymerase II"/>
    <property type="evidence" value="ECO:0007669"/>
    <property type="project" value="TreeGrafter"/>
</dbReference>